<sequence>MRFVGICQYDGSNYSGFQSQKNASSIQDQIELAISSIGTLDGRINYAGRTDAGVHATGQIFDFSSNDNREIIQWLKGLNSLLPNDISVSSIQKVPDEFHSRFDAINRTYSYIIYTGKTQPIFLRDYVYWEKNEIDLKIMKAEAAHLIGTHNFNSFRGSKCTAKNPVRTIHSIDIEIKDHFIIISMCANAYLYNMVRIIIGTLLDMSKGSGKDMKTILNAQDRKIAGKTAQAQGLFFTGADYKKINLGLNNDAANPLSFFISPRQ</sequence>
<comment type="caution">
    <text evidence="4">Lacks conserved residue(s) required for the propagation of feature annotation.</text>
</comment>
<evidence type="ECO:0000256" key="2">
    <source>
        <dbReference type="ARBA" id="ARBA00022694"/>
    </source>
</evidence>
<feature type="domain" description="Pseudouridine synthase I TruA alpha/beta" evidence="8">
    <location>
        <begin position="143"/>
        <end position="241"/>
    </location>
</feature>
<dbReference type="Pfam" id="PF01416">
    <property type="entry name" value="PseudoU_synth_1"/>
    <property type="match status" value="2"/>
</dbReference>
<dbReference type="PANTHER" id="PTHR11142:SF0">
    <property type="entry name" value="TRNA PSEUDOURIDINE SYNTHASE-LIKE 1"/>
    <property type="match status" value="1"/>
</dbReference>
<accession>A0A520MT84</accession>
<dbReference type="Gene3D" id="3.30.70.580">
    <property type="entry name" value="Pseudouridine synthase I, catalytic domain, N-terminal subdomain"/>
    <property type="match status" value="1"/>
</dbReference>
<dbReference type="Proteomes" id="UP000316449">
    <property type="component" value="Unassembled WGS sequence"/>
</dbReference>
<dbReference type="GO" id="GO:0031119">
    <property type="term" value="P:tRNA pseudouridine synthesis"/>
    <property type="evidence" value="ECO:0007669"/>
    <property type="project" value="UniProtKB-UniRule"/>
</dbReference>
<reference evidence="9 10" key="1">
    <citation type="submission" date="2019-02" db="EMBL/GenBank/DDBJ databases">
        <title>Prokaryotic population dynamics and viral predation in marine succession experiment using metagenomics: the confinement effect.</title>
        <authorList>
            <person name="Haro-Moreno J.M."/>
            <person name="Rodriguez-Valera F."/>
            <person name="Lopez-Perez M."/>
        </authorList>
    </citation>
    <scope>NUCLEOTIDE SEQUENCE [LARGE SCALE GENOMIC DNA]</scope>
    <source>
        <strain evidence="9">MED-G165</strain>
    </source>
</reference>
<keyword evidence="3 4" id="KW-0413">Isomerase</keyword>
<protein>
    <recommendedName>
        <fullName evidence="4">tRNA pseudouridine synthase A</fullName>
        <ecNumber evidence="4">5.4.99.12</ecNumber>
    </recommendedName>
    <alternativeName>
        <fullName evidence="4">tRNA pseudouridine(38-40) synthase</fullName>
    </alternativeName>
    <alternativeName>
        <fullName evidence="4">tRNA pseudouridylate synthase I</fullName>
    </alternativeName>
    <alternativeName>
        <fullName evidence="4">tRNA-uridine isomerase I</fullName>
    </alternativeName>
</protein>
<comment type="caution">
    <text evidence="9">The sequence shown here is derived from an EMBL/GenBank/DDBJ whole genome shotgun (WGS) entry which is preliminary data.</text>
</comment>
<dbReference type="EMBL" id="SHBK01000010">
    <property type="protein sequence ID" value="RZO24430.1"/>
    <property type="molecule type" value="Genomic_DNA"/>
</dbReference>
<dbReference type="InterPro" id="IPR020095">
    <property type="entry name" value="PsdUridine_synth_TruA_C"/>
</dbReference>
<comment type="function">
    <text evidence="4">Formation of pseudouridine at positions 38, 39 and 40 in the anticodon stem and loop of transfer RNAs.</text>
</comment>
<dbReference type="GO" id="GO:0160147">
    <property type="term" value="F:tRNA pseudouridine(38-40) synthase activity"/>
    <property type="evidence" value="ECO:0007669"/>
    <property type="project" value="UniProtKB-EC"/>
</dbReference>
<comment type="catalytic activity">
    <reaction evidence="4 7">
        <text>uridine(38/39/40) in tRNA = pseudouridine(38/39/40) in tRNA</text>
        <dbReference type="Rhea" id="RHEA:22376"/>
        <dbReference type="Rhea" id="RHEA-COMP:10085"/>
        <dbReference type="Rhea" id="RHEA-COMP:10087"/>
        <dbReference type="ChEBI" id="CHEBI:65314"/>
        <dbReference type="ChEBI" id="CHEBI:65315"/>
        <dbReference type="EC" id="5.4.99.12"/>
    </reaction>
</comment>
<dbReference type="CDD" id="cd02570">
    <property type="entry name" value="PseudoU_synth_EcTruA"/>
    <property type="match status" value="1"/>
</dbReference>
<dbReference type="InterPro" id="IPR020097">
    <property type="entry name" value="PsdUridine_synth_TruA_a/b_dom"/>
</dbReference>
<dbReference type="EC" id="5.4.99.12" evidence="4"/>
<dbReference type="InterPro" id="IPR020094">
    <property type="entry name" value="TruA/RsuA/RluB/E/F_N"/>
</dbReference>
<evidence type="ECO:0000313" key="9">
    <source>
        <dbReference type="EMBL" id="RZO24430.1"/>
    </source>
</evidence>
<evidence type="ECO:0000256" key="3">
    <source>
        <dbReference type="ARBA" id="ARBA00023235"/>
    </source>
</evidence>
<proteinExistence type="inferred from homology"/>
<dbReference type="GO" id="GO:0003723">
    <property type="term" value="F:RNA binding"/>
    <property type="evidence" value="ECO:0007669"/>
    <property type="project" value="InterPro"/>
</dbReference>
<dbReference type="PANTHER" id="PTHR11142">
    <property type="entry name" value="PSEUDOURIDYLATE SYNTHASE"/>
    <property type="match status" value="1"/>
</dbReference>
<dbReference type="InterPro" id="IPR020103">
    <property type="entry name" value="PsdUridine_synth_cat_dom_sf"/>
</dbReference>
<dbReference type="NCBIfam" id="TIGR00071">
    <property type="entry name" value="hisT_truA"/>
    <property type="match status" value="1"/>
</dbReference>
<evidence type="ECO:0000256" key="5">
    <source>
        <dbReference type="PIRSR" id="PIRSR001430-1"/>
    </source>
</evidence>
<dbReference type="AlphaFoldDB" id="A0A520MT84"/>
<keyword evidence="2 4" id="KW-0819">tRNA processing</keyword>
<feature type="binding site" evidence="4 6">
    <location>
        <position position="109"/>
    </location>
    <ligand>
        <name>substrate</name>
    </ligand>
</feature>
<organism evidence="9 10">
    <name type="scientific">SAR86 cluster bacterium</name>
    <dbReference type="NCBI Taxonomy" id="2030880"/>
    <lineage>
        <taxon>Bacteria</taxon>
        <taxon>Pseudomonadati</taxon>
        <taxon>Pseudomonadota</taxon>
        <taxon>Gammaproteobacteria</taxon>
        <taxon>SAR86 cluster</taxon>
    </lineage>
</organism>
<evidence type="ECO:0000256" key="7">
    <source>
        <dbReference type="RuleBase" id="RU003792"/>
    </source>
</evidence>
<comment type="subunit">
    <text evidence="4">Homodimer.</text>
</comment>
<dbReference type="FunFam" id="3.30.70.580:FF:000001">
    <property type="entry name" value="tRNA pseudouridine synthase A"/>
    <property type="match status" value="1"/>
</dbReference>
<dbReference type="SUPFAM" id="SSF55120">
    <property type="entry name" value="Pseudouridine synthase"/>
    <property type="match status" value="1"/>
</dbReference>
<comment type="similarity">
    <text evidence="1 4 7">Belongs to the tRNA pseudouridine synthase TruA family.</text>
</comment>
<dbReference type="InterPro" id="IPR001406">
    <property type="entry name" value="PsdUridine_synth_TruA"/>
</dbReference>
<evidence type="ECO:0000313" key="10">
    <source>
        <dbReference type="Proteomes" id="UP000316449"/>
    </source>
</evidence>
<evidence type="ECO:0000256" key="6">
    <source>
        <dbReference type="PIRSR" id="PIRSR001430-2"/>
    </source>
</evidence>
<dbReference type="Gene3D" id="3.30.70.660">
    <property type="entry name" value="Pseudouridine synthase I, catalytic domain, C-terminal subdomain"/>
    <property type="match status" value="1"/>
</dbReference>
<name>A0A520MT84_9GAMM</name>
<dbReference type="PIRSF" id="PIRSF001430">
    <property type="entry name" value="tRNA_psdUrid_synth"/>
    <property type="match status" value="1"/>
</dbReference>
<feature type="active site" description="Nucleophile" evidence="4 5">
    <location>
        <position position="51"/>
    </location>
</feature>
<gene>
    <name evidence="4 9" type="primary">truA</name>
    <name evidence="9" type="ORF">EVA98_01315</name>
</gene>
<evidence type="ECO:0000259" key="8">
    <source>
        <dbReference type="Pfam" id="PF01416"/>
    </source>
</evidence>
<evidence type="ECO:0000256" key="1">
    <source>
        <dbReference type="ARBA" id="ARBA00009375"/>
    </source>
</evidence>
<feature type="domain" description="Pseudouridine synthase I TruA alpha/beta" evidence="8">
    <location>
        <begin position="8"/>
        <end position="103"/>
    </location>
</feature>
<evidence type="ECO:0000256" key="4">
    <source>
        <dbReference type="HAMAP-Rule" id="MF_00171"/>
    </source>
</evidence>
<dbReference type="HAMAP" id="MF_00171">
    <property type="entry name" value="TruA"/>
    <property type="match status" value="1"/>
</dbReference>